<dbReference type="Pfam" id="PF00172">
    <property type="entry name" value="Zn_clus"/>
    <property type="match status" value="1"/>
</dbReference>
<reference evidence="5 6" key="1">
    <citation type="journal article" date="2014" name="Genome Announc.">
        <title>Draft genome sequence of the pathogenic fungus Scedosporium apiospermum.</title>
        <authorList>
            <person name="Vandeputte P."/>
            <person name="Ghamrawi S."/>
            <person name="Rechenmann M."/>
            <person name="Iltis A."/>
            <person name="Giraud S."/>
            <person name="Fleury M."/>
            <person name="Thornton C."/>
            <person name="Delhaes L."/>
            <person name="Meyer W."/>
            <person name="Papon N."/>
            <person name="Bouchara J.P."/>
        </authorList>
    </citation>
    <scope>NUCLEOTIDE SEQUENCE [LARGE SCALE GENOMIC DNA]</scope>
    <source>
        <strain evidence="5 6">IHEM 14462</strain>
    </source>
</reference>
<protein>
    <recommendedName>
        <fullName evidence="4">Zn(2)-C6 fungal-type domain-containing protein</fullName>
    </recommendedName>
</protein>
<dbReference type="Gene3D" id="4.10.240.10">
    <property type="entry name" value="Zn(2)-C6 fungal-type DNA-binding domain"/>
    <property type="match status" value="1"/>
</dbReference>
<dbReference type="EMBL" id="JOWA01000033">
    <property type="protein sequence ID" value="KEZ46378.1"/>
    <property type="molecule type" value="Genomic_DNA"/>
</dbReference>
<dbReference type="VEuPathDB" id="FungiDB:SAPIO_CDS0691"/>
<dbReference type="GO" id="GO:0000976">
    <property type="term" value="F:transcription cis-regulatory region binding"/>
    <property type="evidence" value="ECO:0007669"/>
    <property type="project" value="TreeGrafter"/>
</dbReference>
<organism evidence="5 6">
    <name type="scientific">Pseudallescheria apiosperma</name>
    <name type="common">Scedosporium apiospermum</name>
    <dbReference type="NCBI Taxonomy" id="563466"/>
    <lineage>
        <taxon>Eukaryota</taxon>
        <taxon>Fungi</taxon>
        <taxon>Dikarya</taxon>
        <taxon>Ascomycota</taxon>
        <taxon>Pezizomycotina</taxon>
        <taxon>Sordariomycetes</taxon>
        <taxon>Hypocreomycetidae</taxon>
        <taxon>Microascales</taxon>
        <taxon>Microascaceae</taxon>
        <taxon>Scedosporium</taxon>
    </lineage>
</organism>
<comment type="caution">
    <text evidence="5">The sequence shown here is derived from an EMBL/GenBank/DDBJ whole genome shotgun (WGS) entry which is preliminary data.</text>
</comment>
<evidence type="ECO:0000259" key="4">
    <source>
        <dbReference type="PROSITE" id="PS50048"/>
    </source>
</evidence>
<keyword evidence="6" id="KW-1185">Reference proteome</keyword>
<dbReference type="PANTHER" id="PTHR37534:SF51">
    <property type="entry name" value="ACRIFLAVINE SENSITIVITY CONTROL PROTEIN ACR-2"/>
    <property type="match status" value="1"/>
</dbReference>
<name>A0A084GGB6_PSEDA</name>
<feature type="region of interest" description="Disordered" evidence="3">
    <location>
        <begin position="65"/>
        <end position="101"/>
    </location>
</feature>
<dbReference type="OrthoDB" id="5380854at2759"/>
<dbReference type="PANTHER" id="PTHR37534">
    <property type="entry name" value="TRANSCRIPTIONAL ACTIVATOR PROTEIN UGA3"/>
    <property type="match status" value="1"/>
</dbReference>
<evidence type="ECO:0000313" key="5">
    <source>
        <dbReference type="EMBL" id="KEZ46378.1"/>
    </source>
</evidence>
<dbReference type="RefSeq" id="XP_016646177.1">
    <property type="nucleotide sequence ID" value="XM_016783411.1"/>
</dbReference>
<keyword evidence="2" id="KW-0539">Nucleus</keyword>
<accession>A0A084GGB6</accession>
<dbReference type="GeneID" id="27718843"/>
<evidence type="ECO:0000256" key="3">
    <source>
        <dbReference type="SAM" id="MobiDB-lite"/>
    </source>
</evidence>
<dbReference type="SMART" id="SM00066">
    <property type="entry name" value="GAL4"/>
    <property type="match status" value="1"/>
</dbReference>
<evidence type="ECO:0000256" key="1">
    <source>
        <dbReference type="ARBA" id="ARBA00004123"/>
    </source>
</evidence>
<feature type="domain" description="Zn(2)-C6 fungal-type" evidence="4">
    <location>
        <begin position="19"/>
        <end position="47"/>
    </location>
</feature>
<dbReference type="InterPro" id="IPR021858">
    <property type="entry name" value="Fun_TF"/>
</dbReference>
<dbReference type="SUPFAM" id="SSF57701">
    <property type="entry name" value="Zn2/Cys6 DNA-binding domain"/>
    <property type="match status" value="1"/>
</dbReference>
<dbReference type="AlphaFoldDB" id="A0A084GGB6"/>
<dbReference type="GO" id="GO:0005634">
    <property type="term" value="C:nucleus"/>
    <property type="evidence" value="ECO:0007669"/>
    <property type="project" value="UniProtKB-SubCell"/>
</dbReference>
<dbReference type="InterPro" id="IPR036864">
    <property type="entry name" value="Zn2-C6_fun-type_DNA-bd_sf"/>
</dbReference>
<dbReference type="GO" id="GO:0000981">
    <property type="term" value="F:DNA-binding transcription factor activity, RNA polymerase II-specific"/>
    <property type="evidence" value="ECO:0007669"/>
    <property type="project" value="InterPro"/>
</dbReference>
<dbReference type="PROSITE" id="PS00463">
    <property type="entry name" value="ZN2_CY6_FUNGAL_1"/>
    <property type="match status" value="1"/>
</dbReference>
<dbReference type="GO" id="GO:0008270">
    <property type="term" value="F:zinc ion binding"/>
    <property type="evidence" value="ECO:0007669"/>
    <property type="project" value="InterPro"/>
</dbReference>
<dbReference type="GO" id="GO:0045944">
    <property type="term" value="P:positive regulation of transcription by RNA polymerase II"/>
    <property type="evidence" value="ECO:0007669"/>
    <property type="project" value="TreeGrafter"/>
</dbReference>
<dbReference type="Proteomes" id="UP000028545">
    <property type="component" value="Unassembled WGS sequence"/>
</dbReference>
<dbReference type="PROSITE" id="PS50048">
    <property type="entry name" value="ZN2_CY6_FUNGAL_2"/>
    <property type="match status" value="1"/>
</dbReference>
<gene>
    <name evidence="5" type="ORF">SAPIO_CDS0691</name>
</gene>
<dbReference type="InterPro" id="IPR001138">
    <property type="entry name" value="Zn2Cys6_DnaBD"/>
</dbReference>
<evidence type="ECO:0000313" key="6">
    <source>
        <dbReference type="Proteomes" id="UP000028545"/>
    </source>
</evidence>
<dbReference type="Pfam" id="PF11951">
    <property type="entry name" value="Fungal_trans_2"/>
    <property type="match status" value="1"/>
</dbReference>
<sequence length="601" mass="64534">MAPSANKPKSSLANYLNNPCHNCRRRRLRCDRSRPICNKCSSSGRECLGYDKLFIWTQCAGTRVPGQAQGGVRSAAASTTTTAASATTATTARRTGHRTTASSPSIVFAPVPVFASFDGPSYSTPACVSDSLDSVSGDAQQPSTALTVTATPSSTADDCTDTAPAHAAVAVPACRPTSLTDPSFKDLDEPSRRYLAHYLAAHDGPGCNPFRELIPLALKHRFLLHIITATSAVHMSNIAHPKITASALLERASTPSPALSPLDLSAYLQYLRSTDGVSRRAFLDSLVAKQKAIGDLRAVLQNPGSADGGVLLAAVLFFVNFELIDLGKSGWRTHLHGACRILNLLSPESDLAKVRSSAVLQDCIVSDFVIYHILGSTLTSAGLGANIAHHALDLLPVMERVVGDSYLCCPPKILHIILSASQLSGEAMCPAIPASVTASGLELIKQAMAFDIHAWALGIQDKVKVPDLNSRKAVASAHRSAVCLYILRAIPSTRAHAPVTVDELVADIFGHLDLVDENDEHFKATSWPTVIAGAETEDRASRERVLKRLLKLWECCPWGYVFAAIEMLKKTWRMKDEEGIGIGDAGWLQELWARDMGFLIV</sequence>
<comment type="subcellular location">
    <subcellularLocation>
        <location evidence="1">Nucleus</location>
    </subcellularLocation>
</comment>
<dbReference type="OMA" id="KQKAMGH"/>
<evidence type="ECO:0000256" key="2">
    <source>
        <dbReference type="ARBA" id="ARBA00023242"/>
    </source>
</evidence>
<dbReference type="KEGG" id="sapo:SAPIO_CDS0691"/>
<feature type="compositionally biased region" description="Low complexity" evidence="3">
    <location>
        <begin position="73"/>
        <end position="101"/>
    </location>
</feature>
<dbReference type="HOGENOM" id="CLU_020030_3_1_1"/>
<proteinExistence type="predicted"/>